<organism evidence="2 3">
    <name type="scientific">Beijerinckia indica subsp. indica (strain ATCC 9039 / DSM 1715 / NCIMB 8712)</name>
    <dbReference type="NCBI Taxonomy" id="395963"/>
    <lineage>
        <taxon>Bacteria</taxon>
        <taxon>Pseudomonadati</taxon>
        <taxon>Pseudomonadota</taxon>
        <taxon>Alphaproteobacteria</taxon>
        <taxon>Hyphomicrobiales</taxon>
        <taxon>Beijerinckiaceae</taxon>
        <taxon>Beijerinckia</taxon>
    </lineage>
</organism>
<dbReference type="Gene3D" id="1.10.10.10">
    <property type="entry name" value="Winged helix-like DNA-binding domain superfamily/Winged helix DNA-binding domain"/>
    <property type="match status" value="1"/>
</dbReference>
<protein>
    <submittedName>
        <fullName evidence="2">Transcriptional regulator, LuxR family</fullName>
    </submittedName>
</protein>
<dbReference type="GO" id="GO:0003677">
    <property type="term" value="F:DNA binding"/>
    <property type="evidence" value="ECO:0007669"/>
    <property type="project" value="InterPro"/>
</dbReference>
<feature type="domain" description="HTH luxR-type" evidence="1">
    <location>
        <begin position="308"/>
        <end position="365"/>
    </location>
</feature>
<dbReference type="eggNOG" id="COG2771">
    <property type="taxonomic scope" value="Bacteria"/>
</dbReference>
<reference evidence="2 3" key="2">
    <citation type="journal article" date="2010" name="J. Bacteriol.">
        <title>Complete genome sequence of Beijerinckia indica subsp. indica.</title>
        <authorList>
            <person name="Tamas I."/>
            <person name="Dedysh S.N."/>
            <person name="Liesack W."/>
            <person name="Stott M.B."/>
            <person name="Alam M."/>
            <person name="Murrell J.C."/>
            <person name="Dunfield P.F."/>
        </authorList>
    </citation>
    <scope>NUCLEOTIDE SEQUENCE [LARGE SCALE GENOMIC DNA]</scope>
    <source>
        <strain evidence="3">ATCC 9039 / DSM 1715 / NCIMB 8712</strain>
    </source>
</reference>
<accession>B2IF51</accession>
<dbReference type="KEGG" id="bid:Bind_1993"/>
<dbReference type="SUPFAM" id="SSF46894">
    <property type="entry name" value="C-terminal effector domain of the bipartite response regulators"/>
    <property type="match status" value="1"/>
</dbReference>
<dbReference type="GO" id="GO:0006355">
    <property type="term" value="P:regulation of DNA-templated transcription"/>
    <property type="evidence" value="ECO:0007669"/>
    <property type="project" value="InterPro"/>
</dbReference>
<gene>
    <name evidence="2" type="ordered locus">Bind_1993</name>
</gene>
<dbReference type="Pfam" id="PF00196">
    <property type="entry name" value="GerE"/>
    <property type="match status" value="1"/>
</dbReference>
<dbReference type="Proteomes" id="UP000001695">
    <property type="component" value="Chromosome"/>
</dbReference>
<keyword evidence="3" id="KW-1185">Reference proteome</keyword>
<name>B2IF51_BEII9</name>
<dbReference type="InterPro" id="IPR036388">
    <property type="entry name" value="WH-like_DNA-bd_sf"/>
</dbReference>
<dbReference type="AlphaFoldDB" id="B2IF51"/>
<dbReference type="OrthoDB" id="5497412at2"/>
<dbReference type="STRING" id="395963.Bind_1993"/>
<reference evidence="3" key="1">
    <citation type="submission" date="2008-03" db="EMBL/GenBank/DDBJ databases">
        <title>Complete sequence of chromosome of Beijerinckia indica subsp. indica ATCC 9039.</title>
        <authorList>
            <consortium name="US DOE Joint Genome Institute"/>
            <person name="Copeland A."/>
            <person name="Lucas S."/>
            <person name="Lapidus A."/>
            <person name="Glavina del Rio T."/>
            <person name="Dalin E."/>
            <person name="Tice H."/>
            <person name="Bruce D."/>
            <person name="Goodwin L."/>
            <person name="Pitluck S."/>
            <person name="LaButti K."/>
            <person name="Schmutz J."/>
            <person name="Larimer F."/>
            <person name="Land M."/>
            <person name="Hauser L."/>
            <person name="Kyrpides N."/>
            <person name="Mikhailova N."/>
            <person name="Dunfield P.F."/>
            <person name="Dedysh S.N."/>
            <person name="Liesack W."/>
            <person name="Saw J.H."/>
            <person name="Alam M."/>
            <person name="Chen Y."/>
            <person name="Murrell J.C."/>
            <person name="Richardson P."/>
        </authorList>
    </citation>
    <scope>NUCLEOTIDE SEQUENCE [LARGE SCALE GENOMIC DNA]</scope>
    <source>
        <strain evidence="3">ATCC 9039 / DSM 1715 / NCIMB 8712</strain>
    </source>
</reference>
<dbReference type="SMART" id="SM00421">
    <property type="entry name" value="HTH_LUXR"/>
    <property type="match status" value="1"/>
</dbReference>
<dbReference type="InterPro" id="IPR000792">
    <property type="entry name" value="Tscrpt_reg_LuxR_C"/>
</dbReference>
<evidence type="ECO:0000259" key="1">
    <source>
        <dbReference type="SMART" id="SM00421"/>
    </source>
</evidence>
<dbReference type="RefSeq" id="WP_012384972.1">
    <property type="nucleotide sequence ID" value="NC_010581.1"/>
</dbReference>
<sequence length="374" mass="41241">MIDPFVESLIRAIYDCVVDPSGWEEVLRRIVTKTNAVSASMQTTFDAKPSNIARWNVDPFYSKIYLEHFYTVNPFIPLRMNYMAEKVYSGDSLTTTASYRESSFFNEFAKPQEWEGFNGISLNGPGSADVLALMHNRNADFAQTGGEDLLSRLAPHVCRAYDLGGLLAKAHQTTDFLGQAIAAAGFGTVLLSENCRIIYANQVAEDMLRQQSGLVFIRGELLAEASPLTSQLQALVRACVDQKAATYPLGTILKLTRRKIDQPILVHVLPLREKTAAMLTNKVRPVAALFLIDPHQDLSARLQSFANAYALTSVEIAIMSEIIQSDSLTIIAAKLGMAASTLRTHLGRLMAKTGASNRLALLRRFFEMASLAMP</sequence>
<dbReference type="HOGENOM" id="CLU_037939_3_0_5"/>
<evidence type="ECO:0000313" key="3">
    <source>
        <dbReference type="Proteomes" id="UP000001695"/>
    </source>
</evidence>
<dbReference type="InterPro" id="IPR016032">
    <property type="entry name" value="Sig_transdc_resp-reg_C-effctor"/>
</dbReference>
<evidence type="ECO:0000313" key="2">
    <source>
        <dbReference type="EMBL" id="ACB95616.1"/>
    </source>
</evidence>
<dbReference type="EMBL" id="CP001016">
    <property type="protein sequence ID" value="ACB95616.1"/>
    <property type="molecule type" value="Genomic_DNA"/>
</dbReference>
<proteinExistence type="predicted"/>